<sequence>MRAALRTEPGRLRLIGAAIALLLLLFGGVTVWQVSDRTAAAATVIDSSQPLSTGAAEIYRALVDANTAAATGFLAGANEDPDVRQRYEDDIDNAARRLAAAAADSSGSDEAQEYITFLNQRLPVYTGLVEIARANNRQGLPLGGAYLRYANEQMQESLLRTADELYQLETRRFEQDMGEAKRWPWVATGVGLGTLLVLAWAQRRHYLRTNRVFDPGLLAATSAALVLLLWLTGAHVLARSALNDASTGAARSLSALNGAWTEALKARGDENLNLVARGASTEFEDSYTEHMNTLLGPDPEQVAGLLGEAEELADDADGLAPVRAAVAATQEWRTRHQAGREQELAGAYDEAVARAIGGPHSPGATTGQSFAQVNASLGEAVRHEQEQFTAAADRGRGRLGGLRVGAVALALLAVLGTALGVGRRLAEYR</sequence>
<organism evidence="2 3">
    <name type="scientific">Streptomyces hoynatensis</name>
    <dbReference type="NCBI Taxonomy" id="1141874"/>
    <lineage>
        <taxon>Bacteria</taxon>
        <taxon>Bacillati</taxon>
        <taxon>Actinomycetota</taxon>
        <taxon>Actinomycetes</taxon>
        <taxon>Kitasatosporales</taxon>
        <taxon>Streptomycetaceae</taxon>
        <taxon>Streptomyces</taxon>
    </lineage>
</organism>
<evidence type="ECO:0008006" key="4">
    <source>
        <dbReference type="Google" id="ProtNLM"/>
    </source>
</evidence>
<evidence type="ECO:0000313" key="2">
    <source>
        <dbReference type="EMBL" id="RKN37623.1"/>
    </source>
</evidence>
<proteinExistence type="predicted"/>
<evidence type="ECO:0000256" key="1">
    <source>
        <dbReference type="SAM" id="Phobius"/>
    </source>
</evidence>
<feature type="transmembrane region" description="Helical" evidence="1">
    <location>
        <begin position="12"/>
        <end position="32"/>
    </location>
</feature>
<dbReference type="Proteomes" id="UP000272474">
    <property type="component" value="Unassembled WGS sequence"/>
</dbReference>
<comment type="caution">
    <text evidence="2">The sequence shown here is derived from an EMBL/GenBank/DDBJ whole genome shotgun (WGS) entry which is preliminary data.</text>
</comment>
<dbReference type="EMBL" id="RBAL01000023">
    <property type="protein sequence ID" value="RKN37623.1"/>
    <property type="molecule type" value="Genomic_DNA"/>
</dbReference>
<feature type="transmembrane region" description="Helical" evidence="1">
    <location>
        <begin position="183"/>
        <end position="200"/>
    </location>
</feature>
<keyword evidence="3" id="KW-1185">Reference proteome</keyword>
<keyword evidence="1" id="KW-0812">Transmembrane</keyword>
<name>A0A3A9YND2_9ACTN</name>
<feature type="transmembrane region" description="Helical" evidence="1">
    <location>
        <begin position="402"/>
        <end position="422"/>
    </location>
</feature>
<reference evidence="2 3" key="1">
    <citation type="journal article" date="2014" name="Int. J. Syst. Evol. Microbiol.">
        <title>Streptomyces hoynatensis sp. nov., isolated from deep marine sediment.</title>
        <authorList>
            <person name="Veyisoglu A."/>
            <person name="Sahin N."/>
        </authorList>
    </citation>
    <scope>NUCLEOTIDE SEQUENCE [LARGE SCALE GENOMIC DNA]</scope>
    <source>
        <strain evidence="2 3">KCTC 29097</strain>
    </source>
</reference>
<gene>
    <name evidence="2" type="ORF">D7294_27170</name>
</gene>
<dbReference type="OrthoDB" id="3218196at2"/>
<feature type="transmembrane region" description="Helical" evidence="1">
    <location>
        <begin position="212"/>
        <end position="231"/>
    </location>
</feature>
<evidence type="ECO:0000313" key="3">
    <source>
        <dbReference type="Proteomes" id="UP000272474"/>
    </source>
</evidence>
<keyword evidence="1" id="KW-1133">Transmembrane helix</keyword>
<protein>
    <recommendedName>
        <fullName evidence="4">Secreted protein</fullName>
    </recommendedName>
</protein>
<dbReference type="AlphaFoldDB" id="A0A3A9YND2"/>
<keyword evidence="1" id="KW-0472">Membrane</keyword>
<accession>A0A3A9YND2</accession>